<sequence length="249" mass="26315">MPTVQSGYREFETEVRWKSSEANATTTGSIAWDGGQMNSGHVNPGLETHVTAGLAGAMSAGRSPCHQCACGSSSRQEGALGGMLCAPSRYKNRGARFFEKRRGAGIRDVTQSGPVLGLGASQRRARAELELRPLLVIRLHVSDVANRPGVCTLSRKRPGSRSDQSLMNTEALLQGVVKGVSKAEKVASGSPVGHTEPPGGTLCCSEFIPLACTSPGDEMSQLFVELIALLPGAKQETKQLSGALYRSFT</sequence>
<keyword evidence="2" id="KW-1185">Reference proteome</keyword>
<gene>
    <name evidence="1" type="ORF">AXG93_3507s1070</name>
</gene>
<name>A0A176VHG5_MARPO</name>
<organism evidence="1 2">
    <name type="scientific">Marchantia polymorpha subsp. ruderalis</name>
    <dbReference type="NCBI Taxonomy" id="1480154"/>
    <lineage>
        <taxon>Eukaryota</taxon>
        <taxon>Viridiplantae</taxon>
        <taxon>Streptophyta</taxon>
        <taxon>Embryophyta</taxon>
        <taxon>Marchantiophyta</taxon>
        <taxon>Marchantiopsida</taxon>
        <taxon>Marchantiidae</taxon>
        <taxon>Marchantiales</taxon>
        <taxon>Marchantiaceae</taxon>
        <taxon>Marchantia</taxon>
    </lineage>
</organism>
<dbReference type="EMBL" id="LVLJ01003906">
    <property type="protein sequence ID" value="OAE19236.1"/>
    <property type="molecule type" value="Genomic_DNA"/>
</dbReference>
<reference evidence="1" key="1">
    <citation type="submission" date="2016-03" db="EMBL/GenBank/DDBJ databases">
        <title>Mechanisms controlling the formation of the plant cell surface in tip-growing cells are functionally conserved among land plants.</title>
        <authorList>
            <person name="Honkanen S."/>
            <person name="Jones V.A."/>
            <person name="Morieri G."/>
            <person name="Champion C."/>
            <person name="Hetherington A.J."/>
            <person name="Kelly S."/>
            <person name="Saint-Marcoux D."/>
            <person name="Proust H."/>
            <person name="Prescott H."/>
            <person name="Dolan L."/>
        </authorList>
    </citation>
    <scope>NUCLEOTIDE SEQUENCE [LARGE SCALE GENOMIC DNA]</scope>
    <source>
        <tissue evidence="1">Whole gametophyte</tissue>
    </source>
</reference>
<proteinExistence type="predicted"/>
<dbReference type="AlphaFoldDB" id="A0A176VHG5"/>
<evidence type="ECO:0000313" key="1">
    <source>
        <dbReference type="EMBL" id="OAE19236.1"/>
    </source>
</evidence>
<dbReference type="Proteomes" id="UP000077202">
    <property type="component" value="Unassembled WGS sequence"/>
</dbReference>
<evidence type="ECO:0000313" key="2">
    <source>
        <dbReference type="Proteomes" id="UP000077202"/>
    </source>
</evidence>
<protein>
    <submittedName>
        <fullName evidence="1">Uncharacterized protein</fullName>
    </submittedName>
</protein>
<accession>A0A176VHG5</accession>
<comment type="caution">
    <text evidence="1">The sequence shown here is derived from an EMBL/GenBank/DDBJ whole genome shotgun (WGS) entry which is preliminary data.</text>
</comment>